<evidence type="ECO:0000259" key="8">
    <source>
        <dbReference type="Pfam" id="PF11412"/>
    </source>
</evidence>
<dbReference type="GO" id="GO:0016020">
    <property type="term" value="C:membrane"/>
    <property type="evidence" value="ECO:0007669"/>
    <property type="project" value="UniProtKB-SubCell"/>
</dbReference>
<protein>
    <submittedName>
        <fullName evidence="9">Thiol:disulfide interchange protein DsbD</fullName>
        <ecNumber evidence="9">1.8.1.8</ecNumber>
    </submittedName>
</protein>
<dbReference type="PANTHER" id="PTHR32234:SF3">
    <property type="entry name" value="SUPPRESSION OF COPPER SENSITIVITY PROTEIN"/>
    <property type="match status" value="1"/>
</dbReference>
<dbReference type="GO" id="GO:0045454">
    <property type="term" value="P:cell redox homeostasis"/>
    <property type="evidence" value="ECO:0007669"/>
    <property type="project" value="TreeGrafter"/>
</dbReference>
<gene>
    <name evidence="9" type="primary">dsbD</name>
    <name evidence="9" type="ORF">JGUZn3_23300</name>
</gene>
<keyword evidence="4 6" id="KW-1133">Transmembrane helix</keyword>
<feature type="transmembrane region" description="Helical" evidence="6">
    <location>
        <begin position="560"/>
        <end position="579"/>
    </location>
</feature>
<dbReference type="CDD" id="cd02953">
    <property type="entry name" value="DsbDgamma"/>
    <property type="match status" value="1"/>
</dbReference>
<evidence type="ECO:0000256" key="2">
    <source>
        <dbReference type="ARBA" id="ARBA00022692"/>
    </source>
</evidence>
<dbReference type="PANTHER" id="PTHR32234">
    <property type="entry name" value="THIOL:DISULFIDE INTERCHANGE PROTEIN DSBD"/>
    <property type="match status" value="1"/>
</dbReference>
<comment type="subcellular location">
    <subcellularLocation>
        <location evidence="1">Membrane</location>
        <topology evidence="1">Multi-pass membrane protein</topology>
    </subcellularLocation>
</comment>
<evidence type="ECO:0000256" key="3">
    <source>
        <dbReference type="ARBA" id="ARBA00022748"/>
    </source>
</evidence>
<dbReference type="GO" id="GO:0047134">
    <property type="term" value="F:protein-disulfide reductase [NAD(P)H] activity"/>
    <property type="evidence" value="ECO:0007669"/>
    <property type="project" value="UniProtKB-EC"/>
</dbReference>
<dbReference type="Pfam" id="PF02683">
    <property type="entry name" value="DsbD_TM"/>
    <property type="match status" value="1"/>
</dbReference>
<dbReference type="GO" id="GO:0017004">
    <property type="term" value="P:cytochrome complex assembly"/>
    <property type="evidence" value="ECO:0007669"/>
    <property type="project" value="UniProtKB-KW"/>
</dbReference>
<feature type="domain" description="Thiol:disulfide interchange protein DsbD N-terminal" evidence="8">
    <location>
        <begin position="78"/>
        <end position="196"/>
    </location>
</feature>
<sequence length="764" mass="82919">MKKNYSIFLLVIGLIASTFFSFVVAEAAPQSSFLSSLEEKGHKEEKGDNIPQQGQTNWVVNRHSRAAIMVDTYPIQLGKPFTLGLQLELAKGWHTYWLNPGDAGSAADITLPSEVGGMALRAGSLQWPVPQRIPEGPLTSFAYQGQVMLMQPLTLLAGPQNGPSLSVGQRDVVIPIKAQWLVCEKICVPEEASFTLKLPVASHAQASAQAPLFATARQALPQPSPFEAFLDENKNLVLKGHGLSRETVHSAQFFPARQGAIDLSFSSSPVVGDSRIVFPLKWLVDPEAVTKGVVVLKDNKENSSALWIETKVGRLTASTVANTARGGERLAVGKIVNSLVFAVLGGLLLNVMPCVFPVLAVKTLSVLEVGHSGLAKARRKALVYVCGVVVTFTMLGLLMMGGRAIGLGNGWGTQFQSPLFVIGMVWFLLLLALNLLGLFEIGAGMTALGQKYIPAHGYWHDFATGVLVVVLSTPCTAPFMGVAVAAAFVLPAWLGGIVFLFLGLGLALPYWVMMWVPALARIMPKPGKWMVYIRQGLAFPLLFTCVWLVWVVSLQGGSPAVALTLTGGVIWAFLAWLWGMLQFKESLKAKVGRFVILMLGGGLCLAVGSGYYWGLWKFQPPYSLVGLSSAQGMPTEAEKPLQKEAKRGQDSGLVHEVYTPQLLERLTQAHQPVFVDVTAAWCITCIVNEKVALESASVKRVFQDNHIHYLVADWTHQNPAISAFLKHHHRDGVPLYVFYPSRGNPQILPQLLTPSLVASILQKP</sequence>
<evidence type="ECO:0000256" key="6">
    <source>
        <dbReference type="SAM" id="Phobius"/>
    </source>
</evidence>
<feature type="domain" description="Cytochrome C biogenesis protein transmembrane" evidence="7">
    <location>
        <begin position="339"/>
        <end position="549"/>
    </location>
</feature>
<proteinExistence type="predicted"/>
<evidence type="ECO:0000256" key="4">
    <source>
        <dbReference type="ARBA" id="ARBA00022989"/>
    </source>
</evidence>
<feature type="transmembrane region" description="Helical" evidence="6">
    <location>
        <begin position="537"/>
        <end position="554"/>
    </location>
</feature>
<evidence type="ECO:0000313" key="10">
    <source>
        <dbReference type="Proteomes" id="UP000516349"/>
    </source>
</evidence>
<dbReference type="InterPro" id="IPR028250">
    <property type="entry name" value="DsbDN"/>
</dbReference>
<feature type="transmembrane region" description="Helical" evidence="6">
    <location>
        <begin position="381"/>
        <end position="399"/>
    </location>
</feature>
<feature type="transmembrane region" description="Helical" evidence="6">
    <location>
        <begin position="462"/>
        <end position="490"/>
    </location>
</feature>
<dbReference type="SUPFAM" id="SSF52833">
    <property type="entry name" value="Thioredoxin-like"/>
    <property type="match status" value="1"/>
</dbReference>
<evidence type="ECO:0000256" key="5">
    <source>
        <dbReference type="ARBA" id="ARBA00023136"/>
    </source>
</evidence>
<dbReference type="InterPro" id="IPR035671">
    <property type="entry name" value="DsbD_gamma"/>
</dbReference>
<dbReference type="Gene3D" id="3.40.30.10">
    <property type="entry name" value="Glutaredoxin"/>
    <property type="match status" value="1"/>
</dbReference>
<evidence type="ECO:0000256" key="1">
    <source>
        <dbReference type="ARBA" id="ARBA00004141"/>
    </source>
</evidence>
<dbReference type="InterPro" id="IPR003834">
    <property type="entry name" value="Cyt_c_assmbl_TM_dom"/>
</dbReference>
<feature type="transmembrane region" description="Helical" evidence="6">
    <location>
        <begin position="339"/>
        <end position="361"/>
    </location>
</feature>
<dbReference type="KEGG" id="ebla:JGUZn3_23300"/>
<feature type="transmembrane region" description="Helical" evidence="6">
    <location>
        <begin position="419"/>
        <end position="441"/>
    </location>
</feature>
<dbReference type="EMBL" id="CP060244">
    <property type="protein sequence ID" value="QNT79530.1"/>
    <property type="molecule type" value="Genomic_DNA"/>
</dbReference>
<keyword evidence="2 6" id="KW-0812">Transmembrane</keyword>
<keyword evidence="5 6" id="KW-0472">Membrane</keyword>
<dbReference type="AlphaFoldDB" id="A0A7H1NUS0"/>
<dbReference type="Pfam" id="PF13899">
    <property type="entry name" value="Thioredoxin_7"/>
    <property type="match status" value="1"/>
</dbReference>
<dbReference type="Pfam" id="PF11412">
    <property type="entry name" value="DsbD_N"/>
    <property type="match status" value="1"/>
</dbReference>
<dbReference type="InterPro" id="IPR036249">
    <property type="entry name" value="Thioredoxin-like_sf"/>
</dbReference>
<dbReference type="Proteomes" id="UP000516349">
    <property type="component" value="Chromosome"/>
</dbReference>
<evidence type="ECO:0000259" key="7">
    <source>
        <dbReference type="Pfam" id="PF02683"/>
    </source>
</evidence>
<feature type="transmembrane region" description="Helical" evidence="6">
    <location>
        <begin position="496"/>
        <end position="516"/>
    </location>
</feature>
<reference evidence="9 10" key="1">
    <citation type="submission" date="2020-08" db="EMBL/GenBank/DDBJ databases">
        <title>Complete genome sequence of Entomobacter blattae G55GP.</title>
        <authorList>
            <person name="Poehlein A."/>
            <person name="Guzman J."/>
            <person name="Daniel R."/>
            <person name="Vilcinskas A."/>
        </authorList>
    </citation>
    <scope>NUCLEOTIDE SEQUENCE [LARGE SCALE GENOMIC DNA]</scope>
    <source>
        <strain evidence="9 10">G55GP</strain>
    </source>
</reference>
<keyword evidence="10" id="KW-1185">Reference proteome</keyword>
<organism evidence="9 10">
    <name type="scientific">Entomobacter blattae</name>
    <dbReference type="NCBI Taxonomy" id="2762277"/>
    <lineage>
        <taxon>Bacteria</taxon>
        <taxon>Pseudomonadati</taxon>
        <taxon>Pseudomonadota</taxon>
        <taxon>Alphaproteobacteria</taxon>
        <taxon>Acetobacterales</taxon>
        <taxon>Acetobacteraceae</taxon>
        <taxon>Entomobacter</taxon>
    </lineage>
</organism>
<feature type="transmembrane region" description="Helical" evidence="6">
    <location>
        <begin position="591"/>
        <end position="613"/>
    </location>
</feature>
<keyword evidence="3" id="KW-0201">Cytochrome c-type biogenesis</keyword>
<keyword evidence="9" id="KW-0560">Oxidoreductase</keyword>
<name>A0A7H1NUS0_9PROT</name>
<evidence type="ECO:0000313" key="9">
    <source>
        <dbReference type="EMBL" id="QNT79530.1"/>
    </source>
</evidence>
<accession>A0A7H1NUS0</accession>
<dbReference type="EC" id="1.8.1.8" evidence="9"/>
<dbReference type="RefSeq" id="WP_203413682.1">
    <property type="nucleotide sequence ID" value="NZ_CP060244.1"/>
</dbReference>